<evidence type="ECO:0000256" key="6">
    <source>
        <dbReference type="SAM" id="Phobius"/>
    </source>
</evidence>
<dbReference type="EMBL" id="JAXLQG010000025">
    <property type="protein sequence ID" value="KAK5528580.1"/>
    <property type="molecule type" value="Genomic_DNA"/>
</dbReference>
<gene>
    <name evidence="7" type="ORF">LTR25_010193</name>
</gene>
<dbReference type="InterPro" id="IPR051415">
    <property type="entry name" value="LAAT-1"/>
</dbReference>
<evidence type="ECO:0000313" key="7">
    <source>
        <dbReference type="EMBL" id="KAK5528580.1"/>
    </source>
</evidence>
<dbReference type="InterPro" id="IPR006603">
    <property type="entry name" value="PQ-loop_rpt"/>
</dbReference>
<dbReference type="SMART" id="SM00679">
    <property type="entry name" value="CTNS"/>
    <property type="match status" value="2"/>
</dbReference>
<name>A0AAV9PTN4_9PEZI</name>
<keyword evidence="3 6" id="KW-1133">Transmembrane helix</keyword>
<evidence type="ECO:0000256" key="2">
    <source>
        <dbReference type="ARBA" id="ARBA00022692"/>
    </source>
</evidence>
<dbReference type="AlphaFoldDB" id="A0AAV9PTN4"/>
<evidence type="ECO:0008006" key="9">
    <source>
        <dbReference type="Google" id="ProtNLM"/>
    </source>
</evidence>
<evidence type="ECO:0000256" key="5">
    <source>
        <dbReference type="SAM" id="MobiDB-lite"/>
    </source>
</evidence>
<proteinExistence type="predicted"/>
<keyword evidence="8" id="KW-1185">Reference proteome</keyword>
<sequence>MDPRCAEISTPDYANFGLSLLILVGIVVSYLPQHLRIIRLRSSYGLSPYFVLLGTTSGTCAFANILVLPKSRSDVACCREIDAFPCVAGLLGVAQRLSPHDADPDLDSLLLFLIFFPRTSNPLTDDQDDPPKEELAPSYRTALGVTAISVLHAVIVAILSFWFVYARPQHTQGWANFLGIFSTVLASIQYFPQIYTTFMLKRVGSLSIPMMCIQTPGSFVWAGSLVLRYGSEGWSAWGVYLVTGCLQGCLLVMGSYFEIMHRRREKKDLQSRMAQAIPDTSTTEQTPLLRAED</sequence>
<keyword evidence="2 6" id="KW-0812">Transmembrane</keyword>
<protein>
    <recommendedName>
        <fullName evidence="9">PQ loop repeat protein</fullName>
    </recommendedName>
</protein>
<dbReference type="Proteomes" id="UP001345827">
    <property type="component" value="Unassembled WGS sequence"/>
</dbReference>
<comment type="subcellular location">
    <subcellularLocation>
        <location evidence="1">Membrane</location>
        <topology evidence="1">Multi-pass membrane protein</topology>
    </subcellularLocation>
</comment>
<feature type="transmembrane region" description="Helical" evidence="6">
    <location>
        <begin position="13"/>
        <end position="31"/>
    </location>
</feature>
<organism evidence="7 8">
    <name type="scientific">Vermiconidia calcicola</name>
    <dbReference type="NCBI Taxonomy" id="1690605"/>
    <lineage>
        <taxon>Eukaryota</taxon>
        <taxon>Fungi</taxon>
        <taxon>Dikarya</taxon>
        <taxon>Ascomycota</taxon>
        <taxon>Pezizomycotina</taxon>
        <taxon>Dothideomycetes</taxon>
        <taxon>Dothideomycetidae</taxon>
        <taxon>Mycosphaerellales</taxon>
        <taxon>Extremaceae</taxon>
        <taxon>Vermiconidia</taxon>
    </lineage>
</organism>
<keyword evidence="4 6" id="KW-0472">Membrane</keyword>
<feature type="region of interest" description="Disordered" evidence="5">
    <location>
        <begin position="270"/>
        <end position="293"/>
    </location>
</feature>
<dbReference type="GO" id="GO:0016020">
    <property type="term" value="C:membrane"/>
    <property type="evidence" value="ECO:0007669"/>
    <property type="project" value="UniProtKB-SubCell"/>
</dbReference>
<comment type="caution">
    <text evidence="7">The sequence shown here is derived from an EMBL/GenBank/DDBJ whole genome shotgun (WGS) entry which is preliminary data.</text>
</comment>
<dbReference type="PANTHER" id="PTHR16201">
    <property type="entry name" value="SEVEN TRANSMEMBRANE PROTEIN 1-RELATED"/>
    <property type="match status" value="1"/>
</dbReference>
<feature type="transmembrane region" description="Helical" evidence="6">
    <location>
        <begin position="171"/>
        <end position="191"/>
    </location>
</feature>
<accession>A0AAV9PTN4</accession>
<dbReference type="PANTHER" id="PTHR16201:SF11">
    <property type="entry name" value="PQ-LOOP REPEAT-CONTAINING PROTEIN"/>
    <property type="match status" value="1"/>
</dbReference>
<feature type="transmembrane region" description="Helical" evidence="6">
    <location>
        <begin position="142"/>
        <end position="165"/>
    </location>
</feature>
<dbReference type="Gene3D" id="1.20.1280.290">
    <property type="match status" value="1"/>
</dbReference>
<evidence type="ECO:0000256" key="4">
    <source>
        <dbReference type="ARBA" id="ARBA00023136"/>
    </source>
</evidence>
<dbReference type="Pfam" id="PF04193">
    <property type="entry name" value="PQ-loop"/>
    <property type="match status" value="2"/>
</dbReference>
<evidence type="ECO:0000313" key="8">
    <source>
        <dbReference type="Proteomes" id="UP001345827"/>
    </source>
</evidence>
<feature type="transmembrane region" description="Helical" evidence="6">
    <location>
        <begin position="203"/>
        <end position="222"/>
    </location>
</feature>
<evidence type="ECO:0000256" key="1">
    <source>
        <dbReference type="ARBA" id="ARBA00004141"/>
    </source>
</evidence>
<evidence type="ECO:0000256" key="3">
    <source>
        <dbReference type="ARBA" id="ARBA00022989"/>
    </source>
</evidence>
<feature type="transmembrane region" description="Helical" evidence="6">
    <location>
        <begin position="234"/>
        <end position="257"/>
    </location>
</feature>
<reference evidence="7 8" key="1">
    <citation type="submission" date="2023-06" db="EMBL/GenBank/DDBJ databases">
        <title>Black Yeasts Isolated from many extreme environments.</title>
        <authorList>
            <person name="Coleine C."/>
            <person name="Stajich J.E."/>
            <person name="Selbmann L."/>
        </authorList>
    </citation>
    <scope>NUCLEOTIDE SEQUENCE [LARGE SCALE GENOMIC DNA]</scope>
    <source>
        <strain evidence="7 8">CCFEE 5887</strain>
    </source>
</reference>